<evidence type="ECO:0000313" key="3">
    <source>
        <dbReference type="Proteomes" id="UP000494040"/>
    </source>
</evidence>
<sequence length="131" mass="14583">MAVDRYACMLHPGRYHKHSTKKCFCQGCMTVLSLTLVASLTVYSAVVLPKGGYYFNVSGLAACDPFYTRPSIRILAACSFYFPTTMLLMYCYGSAFHANKFRIKGHIGVTNSNDIGNSTLQKVSTFFFDTI</sequence>
<dbReference type="Proteomes" id="UP000494040">
    <property type="component" value="Unassembled WGS sequence"/>
</dbReference>
<keyword evidence="1" id="KW-1133">Transmembrane helix</keyword>
<dbReference type="OrthoDB" id="9615015at2759"/>
<dbReference type="SUPFAM" id="SSF81321">
    <property type="entry name" value="Family A G protein-coupled receptor-like"/>
    <property type="match status" value="1"/>
</dbReference>
<feature type="transmembrane region" description="Helical" evidence="1">
    <location>
        <begin position="74"/>
        <end position="92"/>
    </location>
</feature>
<keyword evidence="3" id="KW-1185">Reference proteome</keyword>
<evidence type="ECO:0008006" key="4">
    <source>
        <dbReference type="Google" id="ProtNLM"/>
    </source>
</evidence>
<dbReference type="EnsemblMetazoa" id="XM_024228032.1">
    <property type="protein sequence ID" value="XP_024083800.1"/>
    <property type="gene ID" value="LOC112127310"/>
</dbReference>
<organism evidence="2 3">
    <name type="scientific">Cimex lectularius</name>
    <name type="common">Bed bug</name>
    <name type="synonym">Acanthia lectularia</name>
    <dbReference type="NCBI Taxonomy" id="79782"/>
    <lineage>
        <taxon>Eukaryota</taxon>
        <taxon>Metazoa</taxon>
        <taxon>Ecdysozoa</taxon>
        <taxon>Arthropoda</taxon>
        <taxon>Hexapoda</taxon>
        <taxon>Insecta</taxon>
        <taxon>Pterygota</taxon>
        <taxon>Neoptera</taxon>
        <taxon>Paraneoptera</taxon>
        <taxon>Hemiptera</taxon>
        <taxon>Heteroptera</taxon>
        <taxon>Panheteroptera</taxon>
        <taxon>Cimicomorpha</taxon>
        <taxon>Cimicidae</taxon>
        <taxon>Cimex</taxon>
    </lineage>
</organism>
<feature type="transmembrane region" description="Helical" evidence="1">
    <location>
        <begin position="23"/>
        <end position="46"/>
    </location>
</feature>
<protein>
    <recommendedName>
        <fullName evidence="4">G-protein coupled receptors family 1 profile domain-containing protein</fullName>
    </recommendedName>
</protein>
<reference evidence="2" key="1">
    <citation type="submission" date="2022-01" db="UniProtKB">
        <authorList>
            <consortium name="EnsemblMetazoa"/>
        </authorList>
    </citation>
    <scope>IDENTIFICATION</scope>
</reference>
<dbReference type="AlphaFoldDB" id="A0A8I6TMG5"/>
<evidence type="ECO:0000256" key="1">
    <source>
        <dbReference type="SAM" id="Phobius"/>
    </source>
</evidence>
<keyword evidence="1" id="KW-0472">Membrane</keyword>
<dbReference type="RefSeq" id="XP_024083800.1">
    <property type="nucleotide sequence ID" value="XM_024228032.1"/>
</dbReference>
<name>A0A8I6TMG5_CIMLE</name>
<dbReference type="Gene3D" id="1.20.1070.10">
    <property type="entry name" value="Rhodopsin 7-helix transmembrane proteins"/>
    <property type="match status" value="1"/>
</dbReference>
<proteinExistence type="predicted"/>
<keyword evidence="1" id="KW-0812">Transmembrane</keyword>
<evidence type="ECO:0000313" key="2">
    <source>
        <dbReference type="EnsemblMetazoa" id="XP_024083800.1"/>
    </source>
</evidence>
<dbReference type="GeneID" id="112127310"/>
<dbReference type="KEGG" id="clec:112127310"/>
<accession>A0A8I6TMG5</accession>